<comment type="similarity">
    <text evidence="2">Belongs to the SUA5 family.</text>
</comment>
<dbReference type="OrthoDB" id="9814580at2"/>
<evidence type="ECO:0000256" key="11">
    <source>
        <dbReference type="ARBA" id="ARBA00048366"/>
    </source>
</evidence>
<evidence type="ECO:0000313" key="14">
    <source>
        <dbReference type="Proteomes" id="UP000318946"/>
    </source>
</evidence>
<name>A0A4Y1WR12_9BACT</name>
<dbReference type="AlphaFoldDB" id="A0A4Y1WR12"/>
<dbReference type="Pfam" id="PF01300">
    <property type="entry name" value="Sua5_yciO_yrdC"/>
    <property type="match status" value="1"/>
</dbReference>
<dbReference type="Proteomes" id="UP000318946">
    <property type="component" value="Chromosome"/>
</dbReference>
<dbReference type="NCBIfam" id="TIGR00057">
    <property type="entry name" value="L-threonylcarbamoyladenylate synthase"/>
    <property type="match status" value="1"/>
</dbReference>
<dbReference type="RefSeq" id="WP_141412314.1">
    <property type="nucleotide sequence ID" value="NZ_AP019735.1"/>
</dbReference>
<dbReference type="EMBL" id="AP019735">
    <property type="protein sequence ID" value="BBL03531.1"/>
    <property type="molecule type" value="Genomic_DNA"/>
</dbReference>
<gene>
    <name evidence="13" type="ORF">A5CBH24_08440</name>
</gene>
<keyword evidence="4" id="KW-0963">Cytoplasm</keyword>
<evidence type="ECO:0000256" key="8">
    <source>
        <dbReference type="ARBA" id="ARBA00022741"/>
    </source>
</evidence>
<proteinExistence type="inferred from homology"/>
<dbReference type="KEGG" id="acou:A5CBH24_08440"/>
<dbReference type="PROSITE" id="PS51163">
    <property type="entry name" value="YRDC"/>
    <property type="match status" value="1"/>
</dbReference>
<evidence type="ECO:0000256" key="2">
    <source>
        <dbReference type="ARBA" id="ARBA00007663"/>
    </source>
</evidence>
<evidence type="ECO:0000313" key="13">
    <source>
        <dbReference type="EMBL" id="BBL03531.1"/>
    </source>
</evidence>
<dbReference type="GO" id="GO:0005737">
    <property type="term" value="C:cytoplasm"/>
    <property type="evidence" value="ECO:0007669"/>
    <property type="project" value="UniProtKB-SubCell"/>
</dbReference>
<comment type="subcellular location">
    <subcellularLocation>
        <location evidence="1">Cytoplasm</location>
    </subcellularLocation>
</comment>
<dbReference type="InterPro" id="IPR050156">
    <property type="entry name" value="TC-AMP_synthase_SUA5"/>
</dbReference>
<evidence type="ECO:0000256" key="5">
    <source>
        <dbReference type="ARBA" id="ARBA00022679"/>
    </source>
</evidence>
<dbReference type="GO" id="GO:0005524">
    <property type="term" value="F:ATP binding"/>
    <property type="evidence" value="ECO:0007669"/>
    <property type="project" value="UniProtKB-KW"/>
</dbReference>
<evidence type="ECO:0000259" key="12">
    <source>
        <dbReference type="PROSITE" id="PS51163"/>
    </source>
</evidence>
<evidence type="ECO:0000256" key="10">
    <source>
        <dbReference type="ARBA" id="ARBA00029774"/>
    </source>
</evidence>
<keyword evidence="7" id="KW-0548">Nucleotidyltransferase</keyword>
<feature type="domain" description="YrdC-like" evidence="12">
    <location>
        <begin position="10"/>
        <end position="195"/>
    </location>
</feature>
<dbReference type="GO" id="GO:0008033">
    <property type="term" value="P:tRNA processing"/>
    <property type="evidence" value="ECO:0007669"/>
    <property type="project" value="UniProtKB-KW"/>
</dbReference>
<accession>A0A4Y1WR12</accession>
<dbReference type="InterPro" id="IPR017945">
    <property type="entry name" value="DHBP_synth_RibB-like_a/b_dom"/>
</dbReference>
<evidence type="ECO:0000256" key="4">
    <source>
        <dbReference type="ARBA" id="ARBA00022490"/>
    </source>
</evidence>
<organism evidence="13 14">
    <name type="scientific">Alistipes communis</name>
    <dbReference type="NCBI Taxonomy" id="2585118"/>
    <lineage>
        <taxon>Bacteria</taxon>
        <taxon>Pseudomonadati</taxon>
        <taxon>Bacteroidota</taxon>
        <taxon>Bacteroidia</taxon>
        <taxon>Bacteroidales</taxon>
        <taxon>Rikenellaceae</taxon>
        <taxon>Alistipes</taxon>
    </lineage>
</organism>
<keyword evidence="6" id="KW-0819">tRNA processing</keyword>
<sequence>MPTQKNDALRHEIDAAAEVLRKGGLILYPTDTVWGIGCDATNEEAVARIYALKRSQNKKSMLVLCASADMTVRYVDRAPGIAFEVQEMATSPLTLILPGAAGVAANLIPEEGTLGVRIPDHEFCQGLLRRFGRPIVSTSANITGEPTPKRLPEIAREIVDGVDYVVNPRFEGRPTGKPSSIIAFTEDGGVKVIRQ</sequence>
<evidence type="ECO:0000256" key="7">
    <source>
        <dbReference type="ARBA" id="ARBA00022695"/>
    </source>
</evidence>
<dbReference type="PANTHER" id="PTHR17490">
    <property type="entry name" value="SUA5"/>
    <property type="match status" value="1"/>
</dbReference>
<dbReference type="GeneID" id="78341556"/>
<keyword evidence="14" id="KW-1185">Reference proteome</keyword>
<dbReference type="GO" id="GO:0006450">
    <property type="term" value="P:regulation of translational fidelity"/>
    <property type="evidence" value="ECO:0007669"/>
    <property type="project" value="TreeGrafter"/>
</dbReference>
<dbReference type="PANTHER" id="PTHR17490:SF16">
    <property type="entry name" value="THREONYLCARBAMOYL-AMP SYNTHASE"/>
    <property type="match status" value="1"/>
</dbReference>
<keyword evidence="5" id="KW-0808">Transferase</keyword>
<evidence type="ECO:0000256" key="3">
    <source>
        <dbReference type="ARBA" id="ARBA00012584"/>
    </source>
</evidence>
<dbReference type="GO" id="GO:0061710">
    <property type="term" value="F:L-threonylcarbamoyladenylate synthase"/>
    <property type="evidence" value="ECO:0007669"/>
    <property type="project" value="UniProtKB-EC"/>
</dbReference>
<evidence type="ECO:0000256" key="6">
    <source>
        <dbReference type="ARBA" id="ARBA00022694"/>
    </source>
</evidence>
<dbReference type="Gene3D" id="3.90.870.10">
    <property type="entry name" value="DHBP synthase"/>
    <property type="match status" value="1"/>
</dbReference>
<dbReference type="GO" id="GO:0003725">
    <property type="term" value="F:double-stranded RNA binding"/>
    <property type="evidence" value="ECO:0007669"/>
    <property type="project" value="InterPro"/>
</dbReference>
<dbReference type="InterPro" id="IPR006070">
    <property type="entry name" value="Sua5-like_dom"/>
</dbReference>
<keyword evidence="8" id="KW-0547">Nucleotide-binding</keyword>
<keyword evidence="9" id="KW-0067">ATP-binding</keyword>
<evidence type="ECO:0000256" key="1">
    <source>
        <dbReference type="ARBA" id="ARBA00004496"/>
    </source>
</evidence>
<evidence type="ECO:0000256" key="9">
    <source>
        <dbReference type="ARBA" id="ARBA00022840"/>
    </source>
</evidence>
<dbReference type="SUPFAM" id="SSF55821">
    <property type="entry name" value="YrdC/RibB"/>
    <property type="match status" value="1"/>
</dbReference>
<comment type="catalytic activity">
    <reaction evidence="11">
        <text>L-threonine + hydrogencarbonate + ATP = L-threonylcarbamoyladenylate + diphosphate + H2O</text>
        <dbReference type="Rhea" id="RHEA:36407"/>
        <dbReference type="ChEBI" id="CHEBI:15377"/>
        <dbReference type="ChEBI" id="CHEBI:17544"/>
        <dbReference type="ChEBI" id="CHEBI:30616"/>
        <dbReference type="ChEBI" id="CHEBI:33019"/>
        <dbReference type="ChEBI" id="CHEBI:57926"/>
        <dbReference type="ChEBI" id="CHEBI:73682"/>
        <dbReference type="EC" id="2.7.7.87"/>
    </reaction>
</comment>
<protein>
    <recommendedName>
        <fullName evidence="10">L-threonylcarbamoyladenylate synthase</fullName>
        <ecNumber evidence="3">2.7.7.87</ecNumber>
    </recommendedName>
    <alternativeName>
        <fullName evidence="10">L-threonylcarbamoyladenylate synthase</fullName>
    </alternativeName>
</protein>
<reference evidence="14" key="1">
    <citation type="submission" date="2019-06" db="EMBL/GenBank/DDBJ databases">
        <title>Alistipes onderdonkii subsp. vulgaris subsp. nov., Alistipes dispar sp. nov. and Alistipes communis sp. nov., isolated from human faeces, and creation of Alistipes onderdonkii subsp. onderdonkii subsp. nov.</title>
        <authorList>
            <person name="Sakamoto M."/>
            <person name="Ikeyama N."/>
            <person name="Ogata Y."/>
            <person name="Suda W."/>
            <person name="Iino T."/>
            <person name="Hattori M."/>
            <person name="Ohkuma M."/>
        </authorList>
    </citation>
    <scope>NUCLEOTIDE SEQUENCE [LARGE SCALE GENOMIC DNA]</scope>
    <source>
        <strain evidence="14">5CBH24</strain>
    </source>
</reference>
<dbReference type="GO" id="GO:0000049">
    <property type="term" value="F:tRNA binding"/>
    <property type="evidence" value="ECO:0007669"/>
    <property type="project" value="TreeGrafter"/>
</dbReference>
<dbReference type="EC" id="2.7.7.87" evidence="3"/>